<dbReference type="EMBL" id="VZSD01038684">
    <property type="protein sequence ID" value="NWX81032.1"/>
    <property type="molecule type" value="Genomic_DNA"/>
</dbReference>
<name>A0A7K6ZAR1_ALCTO</name>
<dbReference type="PANTHER" id="PTHR46919:SF2">
    <property type="entry name" value="SACSIN"/>
    <property type="match status" value="1"/>
</dbReference>
<accession>A0A7K6ZAR1</accession>
<comment type="caution">
    <text evidence="2">The sequence shown here is derived from an EMBL/GenBank/DDBJ whole genome shotgun (WGS) entry which is preliminary data.</text>
</comment>
<reference evidence="2 3" key="1">
    <citation type="submission" date="2019-09" db="EMBL/GenBank/DDBJ databases">
        <title>Bird 10,000 Genomes (B10K) Project - Family phase.</title>
        <authorList>
            <person name="Zhang G."/>
        </authorList>
    </citation>
    <scope>NUCLEOTIDE SEQUENCE [LARGE SCALE GENOMIC DNA]</scope>
    <source>
        <strain evidence="2">OUT-0003</strain>
        <tissue evidence="2">Muscle</tissue>
    </source>
</reference>
<feature type="non-terminal residue" evidence="2">
    <location>
        <position position="1"/>
    </location>
</feature>
<dbReference type="AlphaFoldDB" id="A0A7K6ZAR1"/>
<dbReference type="PANTHER" id="PTHR46919">
    <property type="entry name" value="ZINC FINGER, C3HC4 TYPE (RING FINGER) FAMILY PROTEIN"/>
    <property type="match status" value="1"/>
</dbReference>
<evidence type="ECO:0000313" key="3">
    <source>
        <dbReference type="Proteomes" id="UP000536033"/>
    </source>
</evidence>
<dbReference type="Pfam" id="PF05168">
    <property type="entry name" value="HEPN"/>
    <property type="match status" value="1"/>
</dbReference>
<evidence type="ECO:0000259" key="1">
    <source>
        <dbReference type="PROSITE" id="PS50910"/>
    </source>
</evidence>
<feature type="domain" description="HEPN" evidence="1">
    <location>
        <begin position="14"/>
        <end position="130"/>
    </location>
</feature>
<sequence length="141" mass="15693">VTLAPSIPEAQRWLRQAKSDLQAAHSDIRCCCPNWVLFKVHQALEKALVAAVLCHDEAFEAPMELVGLAQWLEAVEPKLKGLAEEVEVLQGCGVDGKATQYPSHHPFPVIPSEAFHNMDEEQILKRVQGVLGRLQDYVGRM</sequence>
<dbReference type="PROSITE" id="PS50910">
    <property type="entry name" value="HEPN"/>
    <property type="match status" value="1"/>
</dbReference>
<keyword evidence="3" id="KW-1185">Reference proteome</keyword>
<organism evidence="2 3">
    <name type="scientific">Alca torda</name>
    <name type="common">Razorbill</name>
    <dbReference type="NCBI Taxonomy" id="28689"/>
    <lineage>
        <taxon>Eukaryota</taxon>
        <taxon>Metazoa</taxon>
        <taxon>Chordata</taxon>
        <taxon>Craniata</taxon>
        <taxon>Vertebrata</taxon>
        <taxon>Euteleostomi</taxon>
        <taxon>Archelosauria</taxon>
        <taxon>Archosauria</taxon>
        <taxon>Dinosauria</taxon>
        <taxon>Saurischia</taxon>
        <taxon>Theropoda</taxon>
        <taxon>Coelurosauria</taxon>
        <taxon>Aves</taxon>
        <taxon>Neognathae</taxon>
        <taxon>Neoaves</taxon>
        <taxon>Charadriiformes</taxon>
        <taxon>Alcidae</taxon>
        <taxon>Alca</taxon>
    </lineage>
</organism>
<dbReference type="SUPFAM" id="SSF81593">
    <property type="entry name" value="Nucleotidyltransferase substrate binding subunit/domain"/>
    <property type="match status" value="1"/>
</dbReference>
<protein>
    <submittedName>
        <fullName evidence="2">SACS protein</fullName>
    </submittedName>
</protein>
<dbReference type="Proteomes" id="UP000536033">
    <property type="component" value="Unassembled WGS sequence"/>
</dbReference>
<dbReference type="InterPro" id="IPR007842">
    <property type="entry name" value="HEPN_dom"/>
</dbReference>
<proteinExistence type="predicted"/>
<gene>
    <name evidence="2" type="primary">Sacs_1</name>
    <name evidence="2" type="ORF">ALCTOR_R15058</name>
</gene>
<feature type="non-terminal residue" evidence="2">
    <location>
        <position position="141"/>
    </location>
</feature>
<evidence type="ECO:0000313" key="2">
    <source>
        <dbReference type="EMBL" id="NWX81032.1"/>
    </source>
</evidence>
<dbReference type="Gene3D" id="1.20.120.330">
    <property type="entry name" value="Nucleotidyltransferases domain 2"/>
    <property type="match status" value="1"/>
</dbReference>